<protein>
    <submittedName>
        <fullName evidence="3">TmRNA-binding protein SmpB</fullName>
    </submittedName>
</protein>
<dbReference type="EMBL" id="CZRL01000077">
    <property type="protein sequence ID" value="CUS52205.1"/>
    <property type="molecule type" value="Genomic_DNA"/>
</dbReference>
<dbReference type="InterPro" id="IPR020081">
    <property type="entry name" value="SsrA-bd_prot_CS"/>
</dbReference>
<dbReference type="GO" id="GO:0005829">
    <property type="term" value="C:cytosol"/>
    <property type="evidence" value="ECO:0007669"/>
    <property type="project" value="TreeGrafter"/>
</dbReference>
<keyword evidence="2" id="KW-0694">RNA-binding</keyword>
<evidence type="ECO:0000256" key="1">
    <source>
        <dbReference type="ARBA" id="ARBA00022490"/>
    </source>
</evidence>
<dbReference type="PANTHER" id="PTHR30308">
    <property type="entry name" value="TMRNA-BINDING COMPONENT OF TRANS-TRANSLATION TAGGING COMPLEX"/>
    <property type="match status" value="1"/>
</dbReference>
<name>A0A160TSM5_9ZZZZ</name>
<dbReference type="PROSITE" id="PS01317">
    <property type="entry name" value="SSRP"/>
    <property type="match status" value="1"/>
</dbReference>
<evidence type="ECO:0000256" key="2">
    <source>
        <dbReference type="ARBA" id="ARBA00022884"/>
    </source>
</evidence>
<dbReference type="HAMAP" id="MF_00023">
    <property type="entry name" value="SmpB"/>
    <property type="match status" value="1"/>
</dbReference>
<dbReference type="SUPFAM" id="SSF74982">
    <property type="entry name" value="Small protein B (SmpB)"/>
    <property type="match status" value="1"/>
</dbReference>
<dbReference type="Pfam" id="PF01668">
    <property type="entry name" value="SmpB"/>
    <property type="match status" value="1"/>
</dbReference>
<dbReference type="InterPro" id="IPR023620">
    <property type="entry name" value="SmpB"/>
</dbReference>
<dbReference type="NCBIfam" id="TIGR00086">
    <property type="entry name" value="smpB"/>
    <property type="match status" value="1"/>
</dbReference>
<dbReference type="GO" id="GO:0070930">
    <property type="term" value="P:trans-translation-dependent protein tagging"/>
    <property type="evidence" value="ECO:0007669"/>
    <property type="project" value="TreeGrafter"/>
</dbReference>
<proteinExistence type="inferred from homology"/>
<dbReference type="CDD" id="cd09294">
    <property type="entry name" value="SmpB"/>
    <property type="match status" value="1"/>
</dbReference>
<reference evidence="3" key="1">
    <citation type="submission" date="2015-10" db="EMBL/GenBank/DDBJ databases">
        <authorList>
            <person name="Gilbert D.G."/>
        </authorList>
    </citation>
    <scope>NUCLEOTIDE SEQUENCE</scope>
</reference>
<gene>
    <name evidence="3" type="ORF">MGWOODY_XGa1150</name>
</gene>
<keyword evidence="1" id="KW-0963">Cytoplasm</keyword>
<dbReference type="InterPro" id="IPR000037">
    <property type="entry name" value="SsrA-bd_prot"/>
</dbReference>
<dbReference type="PANTHER" id="PTHR30308:SF2">
    <property type="entry name" value="SSRA-BINDING PROTEIN"/>
    <property type="match status" value="1"/>
</dbReference>
<dbReference type="Gene3D" id="2.40.280.10">
    <property type="match status" value="1"/>
</dbReference>
<sequence length="156" mass="18256">MPKTKEKDNAIARNKRARHDYFIEDEYEAGIALEGWEVKSLREGQAQLQESYVILRQGEVFLFGAHFAPLNSVSTHVTADPTRTRKLLLHAKEIGRLRGAVERRGYTLIPLSLYWKRGRAKLKIALAKGKKQHDKRATIREREWNREQHRLLKETR</sequence>
<dbReference type="NCBIfam" id="NF003843">
    <property type="entry name" value="PRK05422.1"/>
    <property type="match status" value="1"/>
</dbReference>
<organism evidence="3">
    <name type="scientific">hydrothermal vent metagenome</name>
    <dbReference type="NCBI Taxonomy" id="652676"/>
    <lineage>
        <taxon>unclassified sequences</taxon>
        <taxon>metagenomes</taxon>
        <taxon>ecological metagenomes</taxon>
    </lineage>
</organism>
<accession>A0A160TSM5</accession>
<dbReference type="GO" id="GO:0003723">
    <property type="term" value="F:RNA binding"/>
    <property type="evidence" value="ECO:0007669"/>
    <property type="project" value="UniProtKB-KW"/>
</dbReference>
<dbReference type="AlphaFoldDB" id="A0A160TSM5"/>
<evidence type="ECO:0000313" key="3">
    <source>
        <dbReference type="EMBL" id="CUS52205.1"/>
    </source>
</evidence>